<keyword evidence="7" id="KW-1185">Reference proteome</keyword>
<dbReference type="OrthoDB" id="5841748at2759"/>
<dbReference type="CDD" id="cd02121">
    <property type="entry name" value="PA_GCPII_like"/>
    <property type="match status" value="1"/>
</dbReference>
<comment type="similarity">
    <text evidence="1">Belongs to the peptidase M28 family. M28B subfamily.</text>
</comment>
<dbReference type="EMBL" id="KN832972">
    <property type="protein sequence ID" value="KIM91173.1"/>
    <property type="molecule type" value="Genomic_DNA"/>
</dbReference>
<dbReference type="InterPro" id="IPR039373">
    <property type="entry name" value="Peptidase_M28B"/>
</dbReference>
<dbReference type="InterPro" id="IPR007365">
    <property type="entry name" value="TFR-like_dimer_dom"/>
</dbReference>
<dbReference type="Pfam" id="PF04389">
    <property type="entry name" value="Peptidase_M28"/>
    <property type="match status" value="1"/>
</dbReference>
<dbReference type="Gene3D" id="3.50.30.30">
    <property type="match status" value="1"/>
</dbReference>
<evidence type="ECO:0000259" key="3">
    <source>
        <dbReference type="Pfam" id="PF02225"/>
    </source>
</evidence>
<feature type="domain" description="PA" evidence="3">
    <location>
        <begin position="233"/>
        <end position="308"/>
    </location>
</feature>
<feature type="domain" description="Peptidase M28" evidence="5">
    <location>
        <begin position="406"/>
        <end position="537"/>
    </location>
</feature>
<dbReference type="Proteomes" id="UP000054166">
    <property type="component" value="Unassembled WGS sequence"/>
</dbReference>
<keyword evidence="2" id="KW-0812">Transmembrane</keyword>
<keyword evidence="2" id="KW-0472">Membrane</keyword>
<name>A0A0C3BXC8_PILCF</name>
<gene>
    <name evidence="6" type="ORF">PILCRDRAFT_811678</name>
</gene>
<dbReference type="InterPro" id="IPR046450">
    <property type="entry name" value="PA_dom_sf"/>
</dbReference>
<dbReference type="Pfam" id="PF04253">
    <property type="entry name" value="TFR_dimer"/>
    <property type="match status" value="1"/>
</dbReference>
<dbReference type="Gene3D" id="1.20.930.40">
    <property type="entry name" value="Transferrin receptor-like, dimerisation domain"/>
    <property type="match status" value="1"/>
</dbReference>
<dbReference type="AlphaFoldDB" id="A0A0C3BXC8"/>
<dbReference type="FunCoup" id="A0A0C3BXC8">
    <property type="interactions" value="47"/>
</dbReference>
<reference evidence="6 7" key="1">
    <citation type="submission" date="2014-04" db="EMBL/GenBank/DDBJ databases">
        <authorList>
            <consortium name="DOE Joint Genome Institute"/>
            <person name="Kuo A."/>
            <person name="Tarkka M."/>
            <person name="Buscot F."/>
            <person name="Kohler A."/>
            <person name="Nagy L.G."/>
            <person name="Floudas D."/>
            <person name="Copeland A."/>
            <person name="Barry K.W."/>
            <person name="Cichocki N."/>
            <person name="Veneault-Fourrey C."/>
            <person name="LaButti K."/>
            <person name="Lindquist E.A."/>
            <person name="Lipzen A."/>
            <person name="Lundell T."/>
            <person name="Morin E."/>
            <person name="Murat C."/>
            <person name="Sun H."/>
            <person name="Tunlid A."/>
            <person name="Henrissat B."/>
            <person name="Grigoriev I.V."/>
            <person name="Hibbett D.S."/>
            <person name="Martin F."/>
            <person name="Nordberg H.P."/>
            <person name="Cantor M.N."/>
            <person name="Hua S.X."/>
        </authorList>
    </citation>
    <scope>NUCLEOTIDE SEQUENCE [LARGE SCALE GENOMIC DNA]</scope>
    <source>
        <strain evidence="6 7">F 1598</strain>
    </source>
</reference>
<evidence type="ECO:0000259" key="4">
    <source>
        <dbReference type="Pfam" id="PF04253"/>
    </source>
</evidence>
<feature type="domain" description="Transferrin receptor-like dimerisation" evidence="4">
    <location>
        <begin position="799"/>
        <end position="877"/>
    </location>
</feature>
<dbReference type="InterPro" id="IPR003137">
    <property type="entry name" value="PA_domain"/>
</dbReference>
<evidence type="ECO:0000313" key="6">
    <source>
        <dbReference type="EMBL" id="KIM91173.1"/>
    </source>
</evidence>
<dbReference type="FunFam" id="3.40.630.10:FF:000101">
    <property type="entry name" value="N-acetylated alpha-linked acidic dipeptidase like 1"/>
    <property type="match status" value="1"/>
</dbReference>
<feature type="transmembrane region" description="Helical" evidence="2">
    <location>
        <begin position="41"/>
        <end position="60"/>
    </location>
</feature>
<dbReference type="Pfam" id="PF02225">
    <property type="entry name" value="PA"/>
    <property type="match status" value="1"/>
</dbReference>
<organism evidence="6 7">
    <name type="scientific">Piloderma croceum (strain F 1598)</name>
    <dbReference type="NCBI Taxonomy" id="765440"/>
    <lineage>
        <taxon>Eukaryota</taxon>
        <taxon>Fungi</taxon>
        <taxon>Dikarya</taxon>
        <taxon>Basidiomycota</taxon>
        <taxon>Agaricomycotina</taxon>
        <taxon>Agaricomycetes</taxon>
        <taxon>Agaricomycetidae</taxon>
        <taxon>Atheliales</taxon>
        <taxon>Atheliaceae</taxon>
        <taxon>Piloderma</taxon>
    </lineage>
</organism>
<dbReference type="CDD" id="cd08022">
    <property type="entry name" value="M28_PSMA_like"/>
    <property type="match status" value="1"/>
</dbReference>
<dbReference type="GO" id="GO:0004180">
    <property type="term" value="F:carboxypeptidase activity"/>
    <property type="evidence" value="ECO:0007669"/>
    <property type="project" value="TreeGrafter"/>
</dbReference>
<keyword evidence="2" id="KW-1133">Transmembrane helix</keyword>
<protein>
    <recommendedName>
        <fullName evidence="8">Peptide hydrolase</fullName>
    </recommendedName>
</protein>
<dbReference type="InterPro" id="IPR036757">
    <property type="entry name" value="TFR-like_dimer_dom_sf"/>
</dbReference>
<evidence type="ECO:0000313" key="7">
    <source>
        <dbReference type="Proteomes" id="UP000054166"/>
    </source>
</evidence>
<evidence type="ECO:0000259" key="5">
    <source>
        <dbReference type="Pfam" id="PF04389"/>
    </source>
</evidence>
<evidence type="ECO:0008006" key="8">
    <source>
        <dbReference type="Google" id="ProtNLM"/>
    </source>
</evidence>
<dbReference type="SUPFAM" id="SSF53187">
    <property type="entry name" value="Zn-dependent exopeptidases"/>
    <property type="match status" value="1"/>
</dbReference>
<dbReference type="PANTHER" id="PTHR10404">
    <property type="entry name" value="N-ACETYLATED-ALPHA-LINKED ACIDIC DIPEPTIDASE"/>
    <property type="match status" value="1"/>
</dbReference>
<dbReference type="HOGENOM" id="CLU_005688_2_2_1"/>
<evidence type="ECO:0000256" key="1">
    <source>
        <dbReference type="ARBA" id="ARBA00005634"/>
    </source>
</evidence>
<accession>A0A0C3BXC8</accession>
<dbReference type="SUPFAM" id="SSF52025">
    <property type="entry name" value="PA domain"/>
    <property type="match status" value="1"/>
</dbReference>
<dbReference type="PANTHER" id="PTHR10404:SF46">
    <property type="entry name" value="VACUOLAR PROTEIN SORTING-ASSOCIATED PROTEIN 70"/>
    <property type="match status" value="1"/>
</dbReference>
<dbReference type="SUPFAM" id="SSF47672">
    <property type="entry name" value="Transferrin receptor-like dimerisation domain"/>
    <property type="match status" value="1"/>
</dbReference>
<dbReference type="STRING" id="765440.A0A0C3BXC8"/>
<sequence>MVILLDTEKRLPTSYDEEIMPSVKHELKHSSAQRPQPRRRWFPLLHCAILCLIVLLYMTYDFTGSRRDHIDGPRPWGAKDHDHHSGQQNRFEKLFSSVPDPDVALATSRKYATIPHLAGSPEDYDSAKTILALFQSEFNIDTPSELPIFPAGTPESRNATLGITSSKAPSAWIDVYYPVLNTPLDRSLQILGNDGKPVWSADLAEHGDKLDPEAAKYADAVPAFHGLSKGGEVEGQLVYANYGTKEDFDELVAAGVDFAGKIVITRYGANYRGLKVKAAEELGAVGLIMYSDPRDDGHVTVSNGYAPYPAGPARNPTSVQRGSVQYLSVYPSEPTTPGYPAYENATRIEGWNIPKIPSLPISFANAERLLEEIGGNQEGRSLSGRVSQTKVKLVNHVDTKVTKIYNVMAAIPGHITDEVVMVGNHRDAWVMGAADPTSGTVSLHEVIRGFGVLLEHGWKPLRTIVFASWDAEEYSLVGSTEYGEDFGDWISSHVVSYLNLDISVAGSRWIAAASPSLAHLIRQTAQDVPHPTKPGKTLWDARDDEGPFEGIGDEEFMASYAASELKRHALDTGIEPLGSGSDFTVFLQHLGIASMDQSFGFTPSDAVFHYHSIYDSQHWQEQYADPGFHRHIAVAKHLGLMTLRLTDAIVLPLNTTQYVLELHEYLDQVENIASTASISFNFTALRKAINSLQSASAILDDEKENAEKSFKDLLHKLHKKHVSCQHFYFRPVIDWIKKLFGIHPRHKQGHRHHNCEAGDCMDVAFDKADIGLADMHKSQSLIHPHHGSPGCLICKLIKAAKRVRKANQKLVAFERGFISKEGIRNREWYKHLGVAPGLWLGYGATTLPGLTEALTIEKNMTLVQHEACRLTDLLQRLSVDILP</sequence>
<dbReference type="InParanoid" id="A0A0C3BXC8"/>
<reference evidence="7" key="2">
    <citation type="submission" date="2015-01" db="EMBL/GenBank/DDBJ databases">
        <title>Evolutionary Origins and Diversification of the Mycorrhizal Mutualists.</title>
        <authorList>
            <consortium name="DOE Joint Genome Institute"/>
            <consortium name="Mycorrhizal Genomics Consortium"/>
            <person name="Kohler A."/>
            <person name="Kuo A."/>
            <person name="Nagy L.G."/>
            <person name="Floudas D."/>
            <person name="Copeland A."/>
            <person name="Barry K.W."/>
            <person name="Cichocki N."/>
            <person name="Veneault-Fourrey C."/>
            <person name="LaButti K."/>
            <person name="Lindquist E.A."/>
            <person name="Lipzen A."/>
            <person name="Lundell T."/>
            <person name="Morin E."/>
            <person name="Murat C."/>
            <person name="Riley R."/>
            <person name="Ohm R."/>
            <person name="Sun H."/>
            <person name="Tunlid A."/>
            <person name="Henrissat B."/>
            <person name="Grigoriev I.V."/>
            <person name="Hibbett D.S."/>
            <person name="Martin F."/>
        </authorList>
    </citation>
    <scope>NUCLEOTIDE SEQUENCE [LARGE SCALE GENOMIC DNA]</scope>
    <source>
        <strain evidence="7">F 1598</strain>
    </source>
</reference>
<dbReference type="InterPro" id="IPR007484">
    <property type="entry name" value="Peptidase_M28"/>
</dbReference>
<evidence type="ECO:0000256" key="2">
    <source>
        <dbReference type="SAM" id="Phobius"/>
    </source>
</evidence>
<proteinExistence type="inferred from homology"/>
<dbReference type="Gene3D" id="3.40.630.10">
    <property type="entry name" value="Zn peptidases"/>
    <property type="match status" value="1"/>
</dbReference>